<name>A0A378QYC2_9GAMM</name>
<keyword evidence="2" id="KW-1185">Reference proteome</keyword>
<proteinExistence type="predicted"/>
<reference evidence="1 2" key="1">
    <citation type="submission" date="2018-06" db="EMBL/GenBank/DDBJ databases">
        <authorList>
            <consortium name="Pathogen Informatics"/>
            <person name="Doyle S."/>
        </authorList>
    </citation>
    <scope>NUCLEOTIDE SEQUENCE [LARGE SCALE GENOMIC DNA]</scope>
    <source>
        <strain evidence="1 2">NCTC12877</strain>
    </source>
</reference>
<organism evidence="1 2">
    <name type="scientific">Moraxella caprae</name>
    <dbReference type="NCBI Taxonomy" id="90240"/>
    <lineage>
        <taxon>Bacteria</taxon>
        <taxon>Pseudomonadati</taxon>
        <taxon>Pseudomonadota</taxon>
        <taxon>Gammaproteobacteria</taxon>
        <taxon>Moraxellales</taxon>
        <taxon>Moraxellaceae</taxon>
        <taxon>Moraxella</taxon>
    </lineage>
</organism>
<protein>
    <submittedName>
        <fullName evidence="1">Uncharacterized protein</fullName>
    </submittedName>
</protein>
<dbReference type="RefSeq" id="WP_029103517.1">
    <property type="nucleotide sequence ID" value="NZ_UGQB01000004.1"/>
</dbReference>
<dbReference type="AlphaFoldDB" id="A0A378QYC2"/>
<evidence type="ECO:0000313" key="1">
    <source>
        <dbReference type="EMBL" id="STZ08036.1"/>
    </source>
</evidence>
<dbReference type="STRING" id="1122244.GCA_000426885_02118"/>
<sequence length="139" mass="16094">MGLYSVKDYFTFDDVASYLNDLGICQFNIIDDNQANVLKTHLLGFVSEKKITPVFLGWALSKTQIDQIGIEQAKAILDNPKLSDDPIEQINTIKDNNLYRGYFCLDISQYKNLIKFDNLYINHYAPYYEKLPDIGDFDY</sequence>
<evidence type="ECO:0000313" key="2">
    <source>
        <dbReference type="Proteomes" id="UP000254065"/>
    </source>
</evidence>
<gene>
    <name evidence="1" type="ORF">NCTC12877_01020</name>
</gene>
<accession>A0A378QYC2</accession>
<dbReference type="EMBL" id="UGQB01000004">
    <property type="protein sequence ID" value="STZ08036.1"/>
    <property type="molecule type" value="Genomic_DNA"/>
</dbReference>
<dbReference type="Proteomes" id="UP000254065">
    <property type="component" value="Unassembled WGS sequence"/>
</dbReference>